<keyword evidence="1" id="KW-0732">Signal</keyword>
<dbReference type="EMBL" id="GGFL01014301">
    <property type="protein sequence ID" value="MBW78479.1"/>
    <property type="molecule type" value="Transcribed_RNA"/>
</dbReference>
<sequence>MCARICMYICEFICVCARVWRVVSGRAIDYPCARPPDSSGPSHEIAKASNAFGERVCASRSDASPPGARCAM</sequence>
<evidence type="ECO:0000256" key="1">
    <source>
        <dbReference type="SAM" id="SignalP"/>
    </source>
</evidence>
<evidence type="ECO:0000313" key="2">
    <source>
        <dbReference type="EMBL" id="MBW78479.1"/>
    </source>
</evidence>
<accession>A0A2M4DLR4</accession>
<protein>
    <submittedName>
        <fullName evidence="2">Putative secreted protein</fullName>
    </submittedName>
</protein>
<proteinExistence type="predicted"/>
<organism evidence="2">
    <name type="scientific">Anopheles darlingi</name>
    <name type="common">Mosquito</name>
    <dbReference type="NCBI Taxonomy" id="43151"/>
    <lineage>
        <taxon>Eukaryota</taxon>
        <taxon>Metazoa</taxon>
        <taxon>Ecdysozoa</taxon>
        <taxon>Arthropoda</taxon>
        <taxon>Hexapoda</taxon>
        <taxon>Insecta</taxon>
        <taxon>Pterygota</taxon>
        <taxon>Neoptera</taxon>
        <taxon>Endopterygota</taxon>
        <taxon>Diptera</taxon>
        <taxon>Nematocera</taxon>
        <taxon>Culicoidea</taxon>
        <taxon>Culicidae</taxon>
        <taxon>Anophelinae</taxon>
        <taxon>Anopheles</taxon>
    </lineage>
</organism>
<feature type="chain" id="PRO_5014986353" evidence="1">
    <location>
        <begin position="26"/>
        <end position="72"/>
    </location>
</feature>
<name>A0A2M4DLR4_ANODA</name>
<dbReference type="AlphaFoldDB" id="A0A2M4DLR4"/>
<feature type="signal peptide" evidence="1">
    <location>
        <begin position="1"/>
        <end position="25"/>
    </location>
</feature>
<reference evidence="2" key="1">
    <citation type="submission" date="2018-01" db="EMBL/GenBank/DDBJ databases">
        <title>An insight into the sialome of Amazonian anophelines.</title>
        <authorList>
            <person name="Ribeiro J.M."/>
            <person name="Scarpassa V."/>
            <person name="Calvo E."/>
        </authorList>
    </citation>
    <scope>NUCLEOTIDE SEQUENCE</scope>
</reference>